<evidence type="ECO:0000313" key="3">
    <source>
        <dbReference type="Proteomes" id="UP001338125"/>
    </source>
</evidence>
<comment type="caution">
    <text evidence="2">The sequence shown here is derived from an EMBL/GenBank/DDBJ whole genome shotgun (WGS) entry which is preliminary data.</text>
</comment>
<evidence type="ECO:0000313" key="2">
    <source>
        <dbReference type="EMBL" id="KAK5993231.1"/>
    </source>
</evidence>
<dbReference type="EMBL" id="JAVFKD010000012">
    <property type="protein sequence ID" value="KAK5993231.1"/>
    <property type="molecule type" value="Genomic_DNA"/>
</dbReference>
<keyword evidence="3" id="KW-1185">Reference proteome</keyword>
<name>A0ABR0SND2_9HYPO</name>
<proteinExistence type="predicted"/>
<accession>A0ABR0SND2</accession>
<protein>
    <submittedName>
        <fullName evidence="2">Uncharacterized protein</fullName>
    </submittedName>
</protein>
<feature type="region of interest" description="Disordered" evidence="1">
    <location>
        <begin position="15"/>
        <end position="94"/>
    </location>
</feature>
<organism evidence="2 3">
    <name type="scientific">Cladobotryum mycophilum</name>
    <dbReference type="NCBI Taxonomy" id="491253"/>
    <lineage>
        <taxon>Eukaryota</taxon>
        <taxon>Fungi</taxon>
        <taxon>Dikarya</taxon>
        <taxon>Ascomycota</taxon>
        <taxon>Pezizomycotina</taxon>
        <taxon>Sordariomycetes</taxon>
        <taxon>Hypocreomycetidae</taxon>
        <taxon>Hypocreales</taxon>
        <taxon>Hypocreaceae</taxon>
        <taxon>Cladobotryum</taxon>
    </lineage>
</organism>
<feature type="compositionally biased region" description="Polar residues" evidence="1">
    <location>
        <begin position="84"/>
        <end position="94"/>
    </location>
</feature>
<sequence>MITVHVYKNGRKVYTWRSNDDGRDPRRGGDRPPNHNTLLALAQGFQNGRQSSGNDNHDGGDVGDDDARNAEQGAARGDGHTETSGDNDGTTPQH</sequence>
<dbReference type="Proteomes" id="UP001338125">
    <property type="component" value="Unassembled WGS sequence"/>
</dbReference>
<gene>
    <name evidence="2" type="ORF">PT974_06660</name>
</gene>
<feature type="compositionally biased region" description="Basic and acidic residues" evidence="1">
    <location>
        <begin position="18"/>
        <end position="33"/>
    </location>
</feature>
<evidence type="ECO:0000256" key="1">
    <source>
        <dbReference type="SAM" id="MobiDB-lite"/>
    </source>
</evidence>
<reference evidence="2 3" key="1">
    <citation type="submission" date="2024-01" db="EMBL/GenBank/DDBJ databases">
        <title>Complete genome of Cladobotryum mycophilum ATHUM6906.</title>
        <authorList>
            <person name="Christinaki A.C."/>
            <person name="Myridakis A.I."/>
            <person name="Kouvelis V.N."/>
        </authorList>
    </citation>
    <scope>NUCLEOTIDE SEQUENCE [LARGE SCALE GENOMIC DNA]</scope>
    <source>
        <strain evidence="2 3">ATHUM6906</strain>
    </source>
</reference>
<feature type="compositionally biased region" description="Basic and acidic residues" evidence="1">
    <location>
        <begin position="55"/>
        <end position="69"/>
    </location>
</feature>